<dbReference type="AlphaFoldDB" id="A0A183AZG6"/>
<evidence type="ECO:0000313" key="3">
    <source>
        <dbReference type="WBParaSite" id="ECPE_0001238701-mRNA-1"/>
    </source>
</evidence>
<name>A0A183AZG6_9TREM</name>
<accession>A0A183AZG6</accession>
<evidence type="ECO:0000313" key="1">
    <source>
        <dbReference type="EMBL" id="VDP89623.1"/>
    </source>
</evidence>
<reference evidence="3" key="1">
    <citation type="submission" date="2016-06" db="UniProtKB">
        <authorList>
            <consortium name="WormBaseParasite"/>
        </authorList>
    </citation>
    <scope>IDENTIFICATION</scope>
</reference>
<keyword evidence="2" id="KW-1185">Reference proteome</keyword>
<dbReference type="EMBL" id="UZAN01052685">
    <property type="protein sequence ID" value="VDP89623.1"/>
    <property type="molecule type" value="Genomic_DNA"/>
</dbReference>
<sequence length="141" mass="16412">MNYEADLNALHTLEALLRCILADIQQWWAENAVVIGRLAGEPNFTELTEFIRNLAKISSNFFVQLASMSRREERHHAKERIYEIPRSSRSSNNYATVEERGTRSCPMCRLNHNLSACDTFVQLEVPERWEADKRHGVLYPF</sequence>
<organism evidence="3">
    <name type="scientific">Echinostoma caproni</name>
    <dbReference type="NCBI Taxonomy" id="27848"/>
    <lineage>
        <taxon>Eukaryota</taxon>
        <taxon>Metazoa</taxon>
        <taxon>Spiralia</taxon>
        <taxon>Lophotrochozoa</taxon>
        <taxon>Platyhelminthes</taxon>
        <taxon>Trematoda</taxon>
        <taxon>Digenea</taxon>
        <taxon>Plagiorchiida</taxon>
        <taxon>Echinostomata</taxon>
        <taxon>Echinostomatoidea</taxon>
        <taxon>Echinostomatidae</taxon>
        <taxon>Echinostoma</taxon>
    </lineage>
</organism>
<dbReference type="Proteomes" id="UP000272942">
    <property type="component" value="Unassembled WGS sequence"/>
</dbReference>
<gene>
    <name evidence="1" type="ORF">ECPE_LOCUS12351</name>
</gene>
<evidence type="ECO:0000313" key="2">
    <source>
        <dbReference type="Proteomes" id="UP000272942"/>
    </source>
</evidence>
<dbReference type="WBParaSite" id="ECPE_0001238701-mRNA-1">
    <property type="protein sequence ID" value="ECPE_0001238701-mRNA-1"/>
    <property type="gene ID" value="ECPE_0001238701"/>
</dbReference>
<proteinExistence type="predicted"/>
<dbReference type="OrthoDB" id="6283219at2759"/>
<reference evidence="1 2" key="2">
    <citation type="submission" date="2018-11" db="EMBL/GenBank/DDBJ databases">
        <authorList>
            <consortium name="Pathogen Informatics"/>
        </authorList>
    </citation>
    <scope>NUCLEOTIDE SEQUENCE [LARGE SCALE GENOMIC DNA]</scope>
    <source>
        <strain evidence="1 2">Egypt</strain>
    </source>
</reference>
<protein>
    <submittedName>
        <fullName evidence="1 3">Uncharacterized protein</fullName>
    </submittedName>
</protein>